<keyword evidence="1" id="KW-1133">Transmembrane helix</keyword>
<dbReference type="EMBL" id="QEPW01000005">
    <property type="protein sequence ID" value="RDE93836.1"/>
    <property type="molecule type" value="Genomic_DNA"/>
</dbReference>
<protein>
    <submittedName>
        <fullName evidence="2">Uncharacterized protein</fullName>
    </submittedName>
</protein>
<keyword evidence="1" id="KW-0472">Membrane</keyword>
<dbReference type="RefSeq" id="WP_111315203.1">
    <property type="nucleotide sequence ID" value="NZ_QEPW01000005.1"/>
</dbReference>
<evidence type="ECO:0000313" key="3">
    <source>
        <dbReference type="Proteomes" id="UP000253910"/>
    </source>
</evidence>
<dbReference type="Proteomes" id="UP000253910">
    <property type="component" value="Unassembled WGS sequence"/>
</dbReference>
<organism evidence="2 3">
    <name type="scientific">Haemophilus parainfluenzae</name>
    <dbReference type="NCBI Taxonomy" id="729"/>
    <lineage>
        <taxon>Bacteria</taxon>
        <taxon>Pseudomonadati</taxon>
        <taxon>Pseudomonadota</taxon>
        <taxon>Gammaproteobacteria</taxon>
        <taxon>Pasteurellales</taxon>
        <taxon>Pasteurellaceae</taxon>
        <taxon>Haemophilus</taxon>
    </lineage>
</organism>
<dbReference type="AlphaFoldDB" id="A0A369Z188"/>
<accession>A0A369Z188</accession>
<proteinExistence type="predicted"/>
<feature type="transmembrane region" description="Helical" evidence="1">
    <location>
        <begin position="6"/>
        <end position="24"/>
    </location>
</feature>
<gene>
    <name evidence="2" type="ORF">DPV87_03940</name>
</gene>
<evidence type="ECO:0000313" key="2">
    <source>
        <dbReference type="EMBL" id="RDE93836.1"/>
    </source>
</evidence>
<feature type="transmembrane region" description="Helical" evidence="1">
    <location>
        <begin position="152"/>
        <end position="171"/>
    </location>
</feature>
<name>A0A369Z188_HAEPA</name>
<feature type="transmembrane region" description="Helical" evidence="1">
    <location>
        <begin position="120"/>
        <end position="140"/>
    </location>
</feature>
<comment type="caution">
    <text evidence="2">The sequence shown here is derived from an EMBL/GenBank/DDBJ whole genome shotgun (WGS) entry which is preliminary data.</text>
</comment>
<reference evidence="2 3" key="1">
    <citation type="submission" date="2018-05" db="EMBL/GenBank/DDBJ databases">
        <title>Draft Genome Sequences for a Diverse set of 7 Haemophilus Species.</title>
        <authorList>
            <person name="Nichols M."/>
            <person name="Topaz N."/>
            <person name="Wang X."/>
            <person name="Wang X."/>
            <person name="Boxrud D."/>
        </authorList>
    </citation>
    <scope>NUCLEOTIDE SEQUENCE [LARGE SCALE GENOMIC DNA]</scope>
    <source>
        <strain evidence="2 3">C2008001710</strain>
    </source>
</reference>
<sequence>MSFKELLTYILSIIPTIYLIKRYYLDSFNKKEIQDFEQLNKYFINERYKNFENESQLVKDMLCNTVSYFKGMNYDLVKYILEVKHINLFDFIKLKRLIRIGYLKPNGEHNKNHKKGINHIIKLSILYFLFILYLFTFIYITSSFLHIESELIATSLIIGFIAIPEIWLLFYTDKITSDNNAIEWYKKNKDNFVKSKFLLSDN</sequence>
<keyword evidence="1" id="KW-0812">Transmembrane</keyword>
<evidence type="ECO:0000256" key="1">
    <source>
        <dbReference type="SAM" id="Phobius"/>
    </source>
</evidence>